<feature type="region of interest" description="Disordered" evidence="1">
    <location>
        <begin position="1"/>
        <end position="21"/>
    </location>
</feature>
<evidence type="ECO:0000313" key="3">
    <source>
        <dbReference type="Proteomes" id="UP001139646"/>
    </source>
</evidence>
<dbReference type="EMBL" id="JAKKSL010000002">
    <property type="protein sequence ID" value="MCI2284212.1"/>
    <property type="molecule type" value="Genomic_DNA"/>
</dbReference>
<proteinExistence type="predicted"/>
<dbReference type="Proteomes" id="UP001139646">
    <property type="component" value="Unassembled WGS sequence"/>
</dbReference>
<accession>A0ABS9X1T9</accession>
<keyword evidence="3" id="KW-1185">Reference proteome</keyword>
<protein>
    <submittedName>
        <fullName evidence="2">Uncharacterized protein</fullName>
    </submittedName>
</protein>
<reference evidence="2" key="1">
    <citation type="submission" date="2022-01" db="EMBL/GenBank/DDBJ databases">
        <title>Colwellia maritima, isolated from seawater.</title>
        <authorList>
            <person name="Kristyanto S."/>
            <person name="Jung J."/>
            <person name="Jeon C.O."/>
        </authorList>
    </citation>
    <scope>NUCLEOTIDE SEQUENCE</scope>
    <source>
        <strain evidence="2">MSW7</strain>
    </source>
</reference>
<dbReference type="RefSeq" id="WP_242286663.1">
    <property type="nucleotide sequence ID" value="NZ_JAKKSL010000002.1"/>
</dbReference>
<name>A0ABS9X1T9_9GAMM</name>
<sequence>MATRGFENSKQKKHKLSKHPESIQSLLFQTEDRQPNENFVKLLGWKQILSNDNRRIFANYVAPKDPSKIEAYETFYRAKLTAFCEYNIETLRETEPAVRATRASRMNPNPKSAVHEFCENALKGEFRTDSNGHAHPPPHGLSITNAQGCRVSISNLNLRGYKAAFTVSIENNQ</sequence>
<gene>
    <name evidence="2" type="ORF">L3081_13500</name>
</gene>
<organism evidence="2 3">
    <name type="scientific">Colwellia maritima</name>
    <dbReference type="NCBI Taxonomy" id="2912588"/>
    <lineage>
        <taxon>Bacteria</taxon>
        <taxon>Pseudomonadati</taxon>
        <taxon>Pseudomonadota</taxon>
        <taxon>Gammaproteobacteria</taxon>
        <taxon>Alteromonadales</taxon>
        <taxon>Colwelliaceae</taxon>
        <taxon>Colwellia</taxon>
    </lineage>
</organism>
<comment type="caution">
    <text evidence="2">The sequence shown here is derived from an EMBL/GenBank/DDBJ whole genome shotgun (WGS) entry which is preliminary data.</text>
</comment>
<evidence type="ECO:0000313" key="2">
    <source>
        <dbReference type="EMBL" id="MCI2284212.1"/>
    </source>
</evidence>
<evidence type="ECO:0000256" key="1">
    <source>
        <dbReference type="SAM" id="MobiDB-lite"/>
    </source>
</evidence>